<keyword evidence="3" id="KW-1185">Reference proteome</keyword>
<sequence>MAKDYLKDKVVKKKSATMAGWLIVLFVIIFAALLAKFALSGSIKNFNGLPDSDLAYNVAKQYILPTTLSGNVKFSDSDYKFAKRSDSVYVIKSFYTERHSDGESSRTDFTIELKYNGGAGARMTNWTLVNLDQNNN</sequence>
<dbReference type="RefSeq" id="WP_377141088.1">
    <property type="nucleotide sequence ID" value="NZ_JBHTIA010000003.1"/>
</dbReference>
<protein>
    <recommendedName>
        <fullName evidence="4">Cytochrome oxidase complex assembly protein 1</fullName>
    </recommendedName>
</protein>
<evidence type="ECO:0000313" key="3">
    <source>
        <dbReference type="Proteomes" id="UP001597073"/>
    </source>
</evidence>
<keyword evidence="1" id="KW-1133">Transmembrane helix</keyword>
<comment type="caution">
    <text evidence="2">The sequence shown here is derived from an EMBL/GenBank/DDBJ whole genome shotgun (WGS) entry which is preliminary data.</text>
</comment>
<evidence type="ECO:0008006" key="4">
    <source>
        <dbReference type="Google" id="ProtNLM"/>
    </source>
</evidence>
<feature type="transmembrane region" description="Helical" evidence="1">
    <location>
        <begin position="20"/>
        <end position="39"/>
    </location>
</feature>
<organism evidence="2 3">
    <name type="scientific">Mucilaginibacter lutimaris</name>
    <dbReference type="NCBI Taxonomy" id="931629"/>
    <lineage>
        <taxon>Bacteria</taxon>
        <taxon>Pseudomonadati</taxon>
        <taxon>Bacteroidota</taxon>
        <taxon>Sphingobacteriia</taxon>
        <taxon>Sphingobacteriales</taxon>
        <taxon>Sphingobacteriaceae</taxon>
        <taxon>Mucilaginibacter</taxon>
    </lineage>
</organism>
<keyword evidence="1" id="KW-0812">Transmembrane</keyword>
<gene>
    <name evidence="2" type="ORF">ACFQZI_08490</name>
</gene>
<dbReference type="Proteomes" id="UP001597073">
    <property type="component" value="Unassembled WGS sequence"/>
</dbReference>
<reference evidence="3" key="1">
    <citation type="journal article" date="2019" name="Int. J. Syst. Evol. Microbiol.">
        <title>The Global Catalogue of Microorganisms (GCM) 10K type strain sequencing project: providing services to taxonomists for standard genome sequencing and annotation.</title>
        <authorList>
            <consortium name="The Broad Institute Genomics Platform"/>
            <consortium name="The Broad Institute Genome Sequencing Center for Infectious Disease"/>
            <person name="Wu L."/>
            <person name="Ma J."/>
        </authorList>
    </citation>
    <scope>NUCLEOTIDE SEQUENCE [LARGE SCALE GENOMIC DNA]</scope>
    <source>
        <strain evidence="3">CCUG 60742</strain>
    </source>
</reference>
<evidence type="ECO:0000256" key="1">
    <source>
        <dbReference type="SAM" id="Phobius"/>
    </source>
</evidence>
<accession>A0ABW2ZFA1</accession>
<keyword evidence="1" id="KW-0472">Membrane</keyword>
<dbReference type="EMBL" id="JBHTIA010000003">
    <property type="protein sequence ID" value="MFD0764890.1"/>
    <property type="molecule type" value="Genomic_DNA"/>
</dbReference>
<name>A0ABW2ZFA1_9SPHI</name>
<evidence type="ECO:0000313" key="2">
    <source>
        <dbReference type="EMBL" id="MFD0764890.1"/>
    </source>
</evidence>
<proteinExistence type="predicted"/>